<gene>
    <name evidence="1" type="ORF">PHMEG_00022422</name>
</gene>
<reference evidence="2" key="1">
    <citation type="submission" date="2017-03" db="EMBL/GenBank/DDBJ databases">
        <title>Phytopthora megakarya and P. palmivora, two closely related causual agents of cacao black pod achieved similar genome size and gene model numbers by different mechanisms.</title>
        <authorList>
            <person name="Ali S."/>
            <person name="Shao J."/>
            <person name="Larry D.J."/>
            <person name="Kronmiller B."/>
            <person name="Shen D."/>
            <person name="Strem M.D."/>
            <person name="Melnick R.L."/>
            <person name="Guiltinan M.J."/>
            <person name="Tyler B.M."/>
            <person name="Meinhardt L.W."/>
            <person name="Bailey B.A."/>
        </authorList>
    </citation>
    <scope>NUCLEOTIDE SEQUENCE [LARGE SCALE GENOMIC DNA]</scope>
    <source>
        <strain evidence="2">zdho120</strain>
    </source>
</reference>
<organism evidence="1 2">
    <name type="scientific">Phytophthora megakarya</name>
    <dbReference type="NCBI Taxonomy" id="4795"/>
    <lineage>
        <taxon>Eukaryota</taxon>
        <taxon>Sar</taxon>
        <taxon>Stramenopiles</taxon>
        <taxon>Oomycota</taxon>
        <taxon>Peronosporomycetes</taxon>
        <taxon>Peronosporales</taxon>
        <taxon>Peronosporaceae</taxon>
        <taxon>Phytophthora</taxon>
    </lineage>
</organism>
<dbReference type="STRING" id="4795.A0A225VKF1"/>
<accession>A0A225VKF1</accession>
<dbReference type="OrthoDB" id="111953at2759"/>
<evidence type="ECO:0000313" key="1">
    <source>
        <dbReference type="EMBL" id="OWZ05489.1"/>
    </source>
</evidence>
<sequence length="222" mass="25370">MATCESGRATDNDESLKTLVVRIRHMAKHERFINEYIQAKELDVTYVPSIENIADVFTKALGPAEFERQRSRLNVEDVPSAWAVVVTTPQGDFDKDIEMHEAIAPKTTSTLSATRNSREYEEDGGFDLYKARLESYLRQQDCCTVVIGTEGPDPLDEDQQRNFEERNLFARDALIYGLLSKDAKNVCKITRVSEMWTTFEREKTQRGFANSIRVRAMLFGSK</sequence>
<dbReference type="Proteomes" id="UP000198211">
    <property type="component" value="Unassembled WGS sequence"/>
</dbReference>
<protein>
    <submittedName>
        <fullName evidence="1">Uncharacterized protein</fullName>
    </submittedName>
</protein>
<proteinExistence type="predicted"/>
<name>A0A225VKF1_9STRA</name>
<keyword evidence="2" id="KW-1185">Reference proteome</keyword>
<dbReference type="EMBL" id="NBNE01004407">
    <property type="protein sequence ID" value="OWZ05489.1"/>
    <property type="molecule type" value="Genomic_DNA"/>
</dbReference>
<comment type="caution">
    <text evidence="1">The sequence shown here is derived from an EMBL/GenBank/DDBJ whole genome shotgun (WGS) entry which is preliminary data.</text>
</comment>
<evidence type="ECO:0000313" key="2">
    <source>
        <dbReference type="Proteomes" id="UP000198211"/>
    </source>
</evidence>
<dbReference type="AlphaFoldDB" id="A0A225VKF1"/>